<evidence type="ECO:0000256" key="4">
    <source>
        <dbReference type="ARBA" id="ARBA00023125"/>
    </source>
</evidence>
<comment type="similarity">
    <text evidence="1">Belongs to the sigma-70 factor family. ECF subfamily.</text>
</comment>
<feature type="domain" description="RNA polymerase sigma factor 70 region 4 type 2" evidence="7">
    <location>
        <begin position="118"/>
        <end position="169"/>
    </location>
</feature>
<dbReference type="NCBIfam" id="TIGR02937">
    <property type="entry name" value="sigma70-ECF"/>
    <property type="match status" value="1"/>
</dbReference>
<dbReference type="InterPro" id="IPR013325">
    <property type="entry name" value="RNA_pol_sigma_r2"/>
</dbReference>
<accession>A0A285TCF2</accession>
<proteinExistence type="inferred from homology"/>
<dbReference type="InterPro" id="IPR013324">
    <property type="entry name" value="RNA_pol_sigma_r3/r4-like"/>
</dbReference>
<dbReference type="Proteomes" id="UP000219636">
    <property type="component" value="Unassembled WGS sequence"/>
</dbReference>
<dbReference type="GO" id="GO:0006352">
    <property type="term" value="P:DNA-templated transcription initiation"/>
    <property type="evidence" value="ECO:0007669"/>
    <property type="project" value="InterPro"/>
</dbReference>
<dbReference type="GO" id="GO:0016987">
    <property type="term" value="F:sigma factor activity"/>
    <property type="evidence" value="ECO:0007669"/>
    <property type="project" value="UniProtKB-KW"/>
</dbReference>
<keyword evidence="4" id="KW-0238">DNA-binding</keyword>
<dbReference type="EMBL" id="OBMQ01000011">
    <property type="protein sequence ID" value="SOC19474.1"/>
    <property type="molecule type" value="Genomic_DNA"/>
</dbReference>
<name>A0A285TCF2_9BACL</name>
<dbReference type="GO" id="GO:0003677">
    <property type="term" value="F:DNA binding"/>
    <property type="evidence" value="ECO:0007669"/>
    <property type="project" value="UniProtKB-KW"/>
</dbReference>
<dbReference type="RefSeq" id="WP_161946703.1">
    <property type="nucleotide sequence ID" value="NZ_OBMQ01000011.1"/>
</dbReference>
<evidence type="ECO:0000256" key="2">
    <source>
        <dbReference type="ARBA" id="ARBA00023015"/>
    </source>
</evidence>
<evidence type="ECO:0000259" key="6">
    <source>
        <dbReference type="Pfam" id="PF04542"/>
    </source>
</evidence>
<dbReference type="InterPro" id="IPR036388">
    <property type="entry name" value="WH-like_DNA-bd_sf"/>
</dbReference>
<dbReference type="Pfam" id="PF08281">
    <property type="entry name" value="Sigma70_r4_2"/>
    <property type="match status" value="1"/>
</dbReference>
<protein>
    <submittedName>
        <fullName evidence="8">RNA polymerase sigma-70 factor</fullName>
    </submittedName>
</protein>
<dbReference type="Pfam" id="PF04542">
    <property type="entry name" value="Sigma70_r2"/>
    <property type="match status" value="1"/>
</dbReference>
<dbReference type="InterPro" id="IPR007627">
    <property type="entry name" value="RNA_pol_sigma70_r2"/>
</dbReference>
<keyword evidence="9" id="KW-1185">Reference proteome</keyword>
<dbReference type="PANTHER" id="PTHR43133">
    <property type="entry name" value="RNA POLYMERASE ECF-TYPE SIGMA FACTO"/>
    <property type="match status" value="1"/>
</dbReference>
<keyword evidence="3" id="KW-0731">Sigma factor</keyword>
<dbReference type="InterPro" id="IPR013249">
    <property type="entry name" value="RNA_pol_sigma70_r4_t2"/>
</dbReference>
<dbReference type="InterPro" id="IPR039425">
    <property type="entry name" value="RNA_pol_sigma-70-like"/>
</dbReference>
<dbReference type="PANTHER" id="PTHR43133:SF8">
    <property type="entry name" value="RNA POLYMERASE SIGMA FACTOR HI_1459-RELATED"/>
    <property type="match status" value="1"/>
</dbReference>
<evidence type="ECO:0000313" key="8">
    <source>
        <dbReference type="EMBL" id="SOC19474.1"/>
    </source>
</evidence>
<keyword evidence="5" id="KW-0804">Transcription</keyword>
<gene>
    <name evidence="8" type="ORF">SAMN05880501_1113</name>
</gene>
<feature type="domain" description="RNA polymerase sigma-70 region 2" evidence="6">
    <location>
        <begin position="24"/>
        <end position="92"/>
    </location>
</feature>
<dbReference type="SUPFAM" id="SSF88946">
    <property type="entry name" value="Sigma2 domain of RNA polymerase sigma factors"/>
    <property type="match status" value="1"/>
</dbReference>
<dbReference type="AlphaFoldDB" id="A0A285TCF2"/>
<organism evidence="8 9">
    <name type="scientific">Ureibacillus xyleni</name>
    <dbReference type="NCBI Taxonomy" id="614648"/>
    <lineage>
        <taxon>Bacteria</taxon>
        <taxon>Bacillati</taxon>
        <taxon>Bacillota</taxon>
        <taxon>Bacilli</taxon>
        <taxon>Bacillales</taxon>
        <taxon>Caryophanaceae</taxon>
        <taxon>Ureibacillus</taxon>
    </lineage>
</organism>
<evidence type="ECO:0000256" key="1">
    <source>
        <dbReference type="ARBA" id="ARBA00010641"/>
    </source>
</evidence>
<evidence type="ECO:0000256" key="3">
    <source>
        <dbReference type="ARBA" id="ARBA00023082"/>
    </source>
</evidence>
<evidence type="ECO:0000259" key="7">
    <source>
        <dbReference type="Pfam" id="PF08281"/>
    </source>
</evidence>
<keyword evidence="2" id="KW-0805">Transcription regulation</keyword>
<reference evidence="9" key="1">
    <citation type="submission" date="2017-08" db="EMBL/GenBank/DDBJ databases">
        <authorList>
            <person name="Varghese N."/>
            <person name="Submissions S."/>
        </authorList>
    </citation>
    <scope>NUCLEOTIDE SEQUENCE [LARGE SCALE GENOMIC DNA]</scope>
    <source>
        <strain evidence="9">JC22</strain>
    </source>
</reference>
<dbReference type="InterPro" id="IPR014284">
    <property type="entry name" value="RNA_pol_sigma-70_dom"/>
</dbReference>
<dbReference type="Gene3D" id="1.10.1740.10">
    <property type="match status" value="1"/>
</dbReference>
<dbReference type="Gene3D" id="1.10.10.10">
    <property type="entry name" value="Winged helix-like DNA-binding domain superfamily/Winged helix DNA-binding domain"/>
    <property type="match status" value="1"/>
</dbReference>
<dbReference type="SUPFAM" id="SSF88659">
    <property type="entry name" value="Sigma3 and sigma4 domains of RNA polymerase sigma factors"/>
    <property type="match status" value="1"/>
</dbReference>
<evidence type="ECO:0000256" key="5">
    <source>
        <dbReference type="ARBA" id="ARBA00023163"/>
    </source>
</evidence>
<evidence type="ECO:0000313" key="9">
    <source>
        <dbReference type="Proteomes" id="UP000219636"/>
    </source>
</evidence>
<sequence length="181" mass="21150">MQINEQNYIQEIKKRNEAALVFIIDKYAGLLKSVILKHLAPYQLEVDECLDDTLLAIWLNIDAFDERKGSFKNWIAIIAKYKALDKRRSLNRYNEIHVSTIDLIEPNQEIETQTVVDDIDELLSHLSPDDQHLFKKYYVEKEKTNDLATELNLSPSAIHSRLSRGRNKLRALKTKWITRGQ</sequence>